<evidence type="ECO:0000256" key="6">
    <source>
        <dbReference type="PROSITE-ProRule" id="PRU01373"/>
    </source>
</evidence>
<evidence type="ECO:0000256" key="5">
    <source>
        <dbReference type="ARBA" id="ARBA00023316"/>
    </source>
</evidence>
<evidence type="ECO:0000313" key="9">
    <source>
        <dbReference type="Proteomes" id="UP000292886"/>
    </source>
</evidence>
<dbReference type="SUPFAM" id="SSF141523">
    <property type="entry name" value="L,D-transpeptidase catalytic domain-like"/>
    <property type="match status" value="1"/>
</dbReference>
<evidence type="ECO:0000256" key="2">
    <source>
        <dbReference type="ARBA" id="ARBA00022679"/>
    </source>
</evidence>
<sequence>MKKGLFITLGVLVVAALVGGGYGFYQNSLIKKDTTVVLNQHTVKLDRLTNQQALVKLKKVDQSYVVKLEDKEENTSHVLRFKNNQKITLKDVEKLQQGKTNYNPAIGDLSEKQVVTVLKADLPVQVKRTPKNAKLILKQDHYEVLASRSGSKIHYNRMAKNIVTQAKKHTGGYLVLPIDYQQPKLTSERAQAQAEKLNKTLKTDIKLQVGSKEVVVPMSVKAQAVRINTIKTAPIVKWLDAKVDPTVGTLNKPIKFKTHKGKMMKLANTTAASGIGTYVKSKDTANKIATALTAGEDTTVKAPMGGKKYKKNFGGTYIELDLTNAHAYMYKKGKKVIDWPFISGKKATGHATVTGVFRILYKEQTTPTHEIHLRGNNSDGSKYDSVVNYWLPFESQGYGIHDAPWQANYNFGVPSANAAVGSHGCINTQPSVMPTVYKLATTNMPVVSYGALGK</sequence>
<feature type="active site" description="Nucleophile" evidence="6">
    <location>
        <position position="425"/>
    </location>
</feature>
<dbReference type="InterPro" id="IPR050979">
    <property type="entry name" value="LD-transpeptidase"/>
</dbReference>
<dbReference type="GO" id="GO:0071555">
    <property type="term" value="P:cell wall organization"/>
    <property type="evidence" value="ECO:0007669"/>
    <property type="project" value="UniProtKB-UniRule"/>
</dbReference>
<dbReference type="GO" id="GO:0008360">
    <property type="term" value="P:regulation of cell shape"/>
    <property type="evidence" value="ECO:0007669"/>
    <property type="project" value="UniProtKB-UniRule"/>
</dbReference>
<reference evidence="9" key="1">
    <citation type="submission" date="2019-03" db="EMBL/GenBank/DDBJ databases">
        <title>Weissella sp. 26KH-42 Genome sequencing.</title>
        <authorList>
            <person name="Heo J."/>
            <person name="Kim S.-J."/>
            <person name="Kim J.-S."/>
            <person name="Hong S.-B."/>
            <person name="Kwon S.-W."/>
        </authorList>
    </citation>
    <scope>NUCLEOTIDE SEQUENCE [LARGE SCALE GENOMIC DNA]</scope>
    <source>
        <strain evidence="9">26KH-42</strain>
    </source>
</reference>
<evidence type="ECO:0000256" key="3">
    <source>
        <dbReference type="ARBA" id="ARBA00022960"/>
    </source>
</evidence>
<dbReference type="UniPathway" id="UPA00219"/>
<dbReference type="InterPro" id="IPR038054">
    <property type="entry name" value="LD_TPept-like_central_sf"/>
</dbReference>
<dbReference type="PROSITE" id="PS52029">
    <property type="entry name" value="LD_TPASE"/>
    <property type="match status" value="1"/>
</dbReference>
<dbReference type="OrthoDB" id="3176960at2"/>
<dbReference type="InterPro" id="IPR038063">
    <property type="entry name" value="Transpep_catalytic_dom"/>
</dbReference>
<dbReference type="GO" id="GO:0005576">
    <property type="term" value="C:extracellular region"/>
    <property type="evidence" value="ECO:0007669"/>
    <property type="project" value="TreeGrafter"/>
</dbReference>
<dbReference type="AlphaFoldDB" id="A0A4P6YU30"/>
<dbReference type="GO" id="GO:0016740">
    <property type="term" value="F:transferase activity"/>
    <property type="evidence" value="ECO:0007669"/>
    <property type="project" value="UniProtKB-KW"/>
</dbReference>
<evidence type="ECO:0000259" key="7">
    <source>
        <dbReference type="PROSITE" id="PS52029"/>
    </source>
</evidence>
<dbReference type="Pfam" id="PF03734">
    <property type="entry name" value="YkuD"/>
    <property type="match status" value="1"/>
</dbReference>
<keyword evidence="5 6" id="KW-0961">Cell wall biogenesis/degradation</keyword>
<dbReference type="CDD" id="cd16913">
    <property type="entry name" value="YkuD_like"/>
    <property type="match status" value="1"/>
</dbReference>
<keyword evidence="4 6" id="KW-0573">Peptidoglycan synthesis</keyword>
<gene>
    <name evidence="8" type="ORF">EQG49_06965</name>
</gene>
<dbReference type="EMBL" id="CP037940">
    <property type="protein sequence ID" value="QBO36216.1"/>
    <property type="molecule type" value="Genomic_DNA"/>
</dbReference>
<dbReference type="GO" id="GO:0018104">
    <property type="term" value="P:peptidoglycan-protein cross-linking"/>
    <property type="evidence" value="ECO:0007669"/>
    <property type="project" value="TreeGrafter"/>
</dbReference>
<evidence type="ECO:0000313" key="8">
    <source>
        <dbReference type="EMBL" id="QBO36216.1"/>
    </source>
</evidence>
<accession>A0A4P6YU30</accession>
<dbReference type="Proteomes" id="UP000292886">
    <property type="component" value="Chromosome"/>
</dbReference>
<comment type="pathway">
    <text evidence="1 6">Cell wall biogenesis; peptidoglycan biosynthesis.</text>
</comment>
<dbReference type="Gene3D" id="3.10.20.800">
    <property type="match status" value="1"/>
</dbReference>
<organism evidence="8 9">
    <name type="scientific">Periweissella cryptocerci</name>
    <dbReference type="NCBI Taxonomy" id="2506420"/>
    <lineage>
        <taxon>Bacteria</taxon>
        <taxon>Bacillati</taxon>
        <taxon>Bacillota</taxon>
        <taxon>Bacilli</taxon>
        <taxon>Lactobacillales</taxon>
        <taxon>Lactobacillaceae</taxon>
        <taxon>Periweissella</taxon>
    </lineage>
</organism>
<keyword evidence="3 6" id="KW-0133">Cell shape</keyword>
<proteinExistence type="predicted"/>
<evidence type="ECO:0000256" key="4">
    <source>
        <dbReference type="ARBA" id="ARBA00022984"/>
    </source>
</evidence>
<evidence type="ECO:0000256" key="1">
    <source>
        <dbReference type="ARBA" id="ARBA00004752"/>
    </source>
</evidence>
<name>A0A4P6YU30_9LACO</name>
<dbReference type="PANTHER" id="PTHR30582">
    <property type="entry name" value="L,D-TRANSPEPTIDASE"/>
    <property type="match status" value="1"/>
</dbReference>
<feature type="active site" description="Proton donor/acceptor" evidence="6">
    <location>
        <position position="401"/>
    </location>
</feature>
<feature type="domain" description="L,D-TPase catalytic" evidence="7">
    <location>
        <begin position="316"/>
        <end position="449"/>
    </location>
</feature>
<dbReference type="SUPFAM" id="SSF143985">
    <property type="entry name" value="L,D-transpeptidase pre-catalytic domain-like"/>
    <property type="match status" value="1"/>
</dbReference>
<dbReference type="KEGG" id="wei:EQG49_06965"/>
<dbReference type="InterPro" id="IPR005490">
    <property type="entry name" value="LD_TPept_cat_dom"/>
</dbReference>
<dbReference type="RefSeq" id="WP_133363294.1">
    <property type="nucleotide sequence ID" value="NZ_CP037940.1"/>
</dbReference>
<dbReference type="PANTHER" id="PTHR30582:SF33">
    <property type="entry name" value="EXPORTED PROTEIN"/>
    <property type="match status" value="1"/>
</dbReference>
<keyword evidence="9" id="KW-1185">Reference proteome</keyword>
<dbReference type="GO" id="GO:0071972">
    <property type="term" value="F:peptidoglycan L,D-transpeptidase activity"/>
    <property type="evidence" value="ECO:0007669"/>
    <property type="project" value="TreeGrafter"/>
</dbReference>
<protein>
    <submittedName>
        <fullName evidence="8">Murein L,D-transpeptidase</fullName>
    </submittedName>
</protein>
<keyword evidence="2" id="KW-0808">Transferase</keyword>
<dbReference type="Gene3D" id="2.40.440.10">
    <property type="entry name" value="L,D-transpeptidase catalytic domain-like"/>
    <property type="match status" value="1"/>
</dbReference>